<comment type="caution">
    <text evidence="2">The sequence shown here is derived from an EMBL/GenBank/DDBJ whole genome shotgun (WGS) entry which is preliminary data.</text>
</comment>
<dbReference type="EMBL" id="JADQDF010000001">
    <property type="protein sequence ID" value="MBW0129302.1"/>
    <property type="molecule type" value="Genomic_DNA"/>
</dbReference>
<sequence>MNGPTTGGAAAFGDLVYADADLLRIEFEAIVAANFPDRATGRTDRREPAAPVLVGTARGPHRDDGPSGPRPPVPRATTGVPLRRQARQRGPPREHRHRDDGPRRRSPSRRRGRPRSAT</sequence>
<evidence type="ECO:0000256" key="1">
    <source>
        <dbReference type="SAM" id="MobiDB-lite"/>
    </source>
</evidence>
<proteinExistence type="predicted"/>
<dbReference type="Proteomes" id="UP000694300">
    <property type="component" value="Unassembled WGS sequence"/>
</dbReference>
<evidence type="ECO:0000313" key="2">
    <source>
        <dbReference type="EMBL" id="MBW0129302.1"/>
    </source>
</evidence>
<accession>A0ABS6UAP2</accession>
<protein>
    <submittedName>
        <fullName evidence="2">Uncharacterized protein</fullName>
    </submittedName>
</protein>
<feature type="compositionally biased region" description="Basic and acidic residues" evidence="1">
    <location>
        <begin position="39"/>
        <end position="48"/>
    </location>
</feature>
<keyword evidence="3" id="KW-1185">Reference proteome</keyword>
<feature type="compositionally biased region" description="Basic residues" evidence="1">
    <location>
        <begin position="104"/>
        <end position="118"/>
    </location>
</feature>
<name>A0ABS6UAP2_9PSEU</name>
<gene>
    <name evidence="2" type="ORF">I4I82_16665</name>
</gene>
<feature type="compositionally biased region" description="Basic and acidic residues" evidence="1">
    <location>
        <begin position="91"/>
        <end position="103"/>
    </location>
</feature>
<reference evidence="2 3" key="1">
    <citation type="submission" date="2020-11" db="EMBL/GenBank/DDBJ databases">
        <title>Pseudonocardia abyssalis sp. nov. and Pseudonocardia oceani sp. nov., description and phylogenomic analysis of two novel actinomycetes isolated from the deep Southern Ocean.</title>
        <authorList>
            <person name="Parra J."/>
        </authorList>
    </citation>
    <scope>NUCLEOTIDE SEQUENCE [LARGE SCALE GENOMIC DNA]</scope>
    <source>
        <strain evidence="3">KRD185</strain>
    </source>
</reference>
<dbReference type="RefSeq" id="WP_218595854.1">
    <property type="nucleotide sequence ID" value="NZ_JADQDE010000051.1"/>
</dbReference>
<evidence type="ECO:0000313" key="3">
    <source>
        <dbReference type="Proteomes" id="UP000694300"/>
    </source>
</evidence>
<organism evidence="2 3">
    <name type="scientific">Pseudonocardia oceani</name>
    <dbReference type="NCBI Taxonomy" id="2792013"/>
    <lineage>
        <taxon>Bacteria</taxon>
        <taxon>Bacillati</taxon>
        <taxon>Actinomycetota</taxon>
        <taxon>Actinomycetes</taxon>
        <taxon>Pseudonocardiales</taxon>
        <taxon>Pseudonocardiaceae</taxon>
        <taxon>Pseudonocardia</taxon>
    </lineage>
</organism>
<feature type="region of interest" description="Disordered" evidence="1">
    <location>
        <begin position="33"/>
        <end position="118"/>
    </location>
</feature>